<protein>
    <submittedName>
        <fullName evidence="1">Transporter</fullName>
    </submittedName>
</protein>
<sequence length="324" mass="35551">MKKVLGGSLLACAAAWGHHGVPSISLTGVDGPGAPLETTSSSTLPEGSFLGYLKLDHAKYKTYTSARDGEMDRTDYWLYGLGYGATPYLSAYVFMPYYTKALDDSTMVSGFHDVNFQVVLGLVYDEGFKLARKNESLDDMEDWHFTIFANGTLPTGNSERKDAGGALIDPGMQTGFGEPSLMVGASMTKWFGNAFTFVGDCSYNTFFEHTYDDGTKLRFGDEYRVNGAVTARVYEVPKSRLRVDASLEANYLYLGRDEEDGVGAEATGGSILYTTPSLRLTYKTISAAMGVKLPTATDLNEEDLQQGSEGKERYRFIFTFSTLF</sequence>
<dbReference type="RefSeq" id="WP_345971800.1">
    <property type="nucleotide sequence ID" value="NZ_CP147920.1"/>
</dbReference>
<dbReference type="EMBL" id="CP147920">
    <property type="protein sequence ID" value="XAU13976.1"/>
    <property type="molecule type" value="Genomic_DNA"/>
</dbReference>
<accession>A0ABZ3H625</accession>
<organism evidence="1 2">
    <name type="scientific">Sulfurimonas diazotrophicus</name>
    <dbReference type="NCBI Taxonomy" id="3131939"/>
    <lineage>
        <taxon>Bacteria</taxon>
        <taxon>Pseudomonadati</taxon>
        <taxon>Campylobacterota</taxon>
        <taxon>Epsilonproteobacteria</taxon>
        <taxon>Campylobacterales</taxon>
        <taxon>Sulfurimonadaceae</taxon>
        <taxon>Sulfurimonas</taxon>
    </lineage>
</organism>
<dbReference type="Pfam" id="PF13557">
    <property type="entry name" value="Phenol_MetA_deg"/>
    <property type="match status" value="1"/>
</dbReference>
<reference evidence="1 2" key="1">
    <citation type="submission" date="2024-03" db="EMBL/GenBank/DDBJ databases">
        <title>Sulfurimonas sp. HSL3-1.</title>
        <authorList>
            <person name="Wang S."/>
        </authorList>
    </citation>
    <scope>NUCLEOTIDE SEQUENCE [LARGE SCALE GENOMIC DNA]</scope>
    <source>
        <strain evidence="1 2">HSL3-1</strain>
    </source>
</reference>
<gene>
    <name evidence="1" type="ORF">WCY31_06865</name>
</gene>
<dbReference type="Proteomes" id="UP001447842">
    <property type="component" value="Chromosome"/>
</dbReference>
<evidence type="ECO:0000313" key="1">
    <source>
        <dbReference type="EMBL" id="XAU13976.1"/>
    </source>
</evidence>
<proteinExistence type="predicted"/>
<dbReference type="InterPro" id="IPR025737">
    <property type="entry name" value="FApF"/>
</dbReference>
<evidence type="ECO:0000313" key="2">
    <source>
        <dbReference type="Proteomes" id="UP001447842"/>
    </source>
</evidence>
<name>A0ABZ3H625_9BACT</name>
<keyword evidence="2" id="KW-1185">Reference proteome</keyword>